<keyword evidence="6" id="KW-0378">Hydrolase</keyword>
<protein>
    <submittedName>
        <fullName evidence="12">CRISPR-associated helicase, Cas3 family</fullName>
    </submittedName>
</protein>
<dbReference type="PANTHER" id="PTHR47963:SF9">
    <property type="entry name" value="CRISPR-ASSOCIATED ENDONUCLEASE_HELICASE CAS3"/>
    <property type="match status" value="1"/>
</dbReference>
<evidence type="ECO:0000256" key="3">
    <source>
        <dbReference type="ARBA" id="ARBA00022722"/>
    </source>
</evidence>
<dbReference type="GO" id="GO:0051607">
    <property type="term" value="P:defense response to virus"/>
    <property type="evidence" value="ECO:0007669"/>
    <property type="project" value="UniProtKB-KW"/>
</dbReference>
<dbReference type="Pfam" id="PF18019">
    <property type="entry name" value="Cas3_HD"/>
    <property type="match status" value="1"/>
</dbReference>
<evidence type="ECO:0000313" key="12">
    <source>
        <dbReference type="EMBL" id="SOD99420.1"/>
    </source>
</evidence>
<evidence type="ECO:0000256" key="4">
    <source>
        <dbReference type="ARBA" id="ARBA00022723"/>
    </source>
</evidence>
<dbReference type="NCBIfam" id="TIGR01587">
    <property type="entry name" value="cas3_core"/>
    <property type="match status" value="1"/>
</dbReference>
<name>A0A286GVA5_9PROT</name>
<evidence type="ECO:0000256" key="5">
    <source>
        <dbReference type="ARBA" id="ARBA00022741"/>
    </source>
</evidence>
<feature type="compositionally biased region" description="Pro residues" evidence="10">
    <location>
        <begin position="525"/>
        <end position="537"/>
    </location>
</feature>
<evidence type="ECO:0000256" key="7">
    <source>
        <dbReference type="ARBA" id="ARBA00022806"/>
    </source>
</evidence>
<keyword evidence="3" id="KW-0540">Nuclease</keyword>
<dbReference type="Proteomes" id="UP000219621">
    <property type="component" value="Unassembled WGS sequence"/>
</dbReference>
<evidence type="ECO:0000256" key="10">
    <source>
        <dbReference type="SAM" id="MobiDB-lite"/>
    </source>
</evidence>
<dbReference type="CDD" id="cd17930">
    <property type="entry name" value="DEXHc_cas3"/>
    <property type="match status" value="1"/>
</dbReference>
<dbReference type="GO" id="GO:0016787">
    <property type="term" value="F:hydrolase activity"/>
    <property type="evidence" value="ECO:0007669"/>
    <property type="project" value="UniProtKB-KW"/>
</dbReference>
<comment type="similarity">
    <text evidence="1">In the N-terminal section; belongs to the CRISPR-associated nuclease Cas3-HD family.</text>
</comment>
<keyword evidence="13" id="KW-1185">Reference proteome</keyword>
<dbReference type="RefSeq" id="WP_097280680.1">
    <property type="nucleotide sequence ID" value="NZ_OCNJ01000009.1"/>
</dbReference>
<keyword evidence="7" id="KW-0347">Helicase</keyword>
<dbReference type="InterPro" id="IPR054712">
    <property type="entry name" value="Cas3-like_dom"/>
</dbReference>
<dbReference type="Gene3D" id="3.40.50.300">
    <property type="entry name" value="P-loop containing nucleotide triphosphate hydrolases"/>
    <property type="match status" value="2"/>
</dbReference>
<dbReference type="GO" id="GO:0005524">
    <property type="term" value="F:ATP binding"/>
    <property type="evidence" value="ECO:0007669"/>
    <property type="project" value="UniProtKB-KW"/>
</dbReference>
<dbReference type="Gene3D" id="1.10.3210.30">
    <property type="match status" value="1"/>
</dbReference>
<dbReference type="EMBL" id="OCNJ01000009">
    <property type="protein sequence ID" value="SOD99420.1"/>
    <property type="molecule type" value="Genomic_DNA"/>
</dbReference>
<dbReference type="PROSITE" id="PS51643">
    <property type="entry name" value="HD_CAS3"/>
    <property type="match status" value="1"/>
</dbReference>
<keyword evidence="9" id="KW-0051">Antiviral defense</keyword>
<dbReference type="Pfam" id="PF22590">
    <property type="entry name" value="Cas3-like_C_2"/>
    <property type="match status" value="1"/>
</dbReference>
<evidence type="ECO:0000256" key="1">
    <source>
        <dbReference type="ARBA" id="ARBA00006847"/>
    </source>
</evidence>
<keyword evidence="5" id="KW-0547">Nucleotide-binding</keyword>
<evidence type="ECO:0000313" key="13">
    <source>
        <dbReference type="Proteomes" id="UP000219621"/>
    </source>
</evidence>
<dbReference type="InterPro" id="IPR038257">
    <property type="entry name" value="CRISPR-assoc_Cas3_HD_sf"/>
</dbReference>
<proteinExistence type="inferred from homology"/>
<dbReference type="GO" id="GO:0046872">
    <property type="term" value="F:metal ion binding"/>
    <property type="evidence" value="ECO:0007669"/>
    <property type="project" value="UniProtKB-KW"/>
</dbReference>
<organism evidence="12 13">
    <name type="scientific">Caenispirillum bisanense</name>
    <dbReference type="NCBI Taxonomy" id="414052"/>
    <lineage>
        <taxon>Bacteria</taxon>
        <taxon>Pseudomonadati</taxon>
        <taxon>Pseudomonadota</taxon>
        <taxon>Alphaproteobacteria</taxon>
        <taxon>Rhodospirillales</taxon>
        <taxon>Novispirillaceae</taxon>
        <taxon>Caenispirillum</taxon>
    </lineage>
</organism>
<evidence type="ECO:0000256" key="2">
    <source>
        <dbReference type="ARBA" id="ARBA00009046"/>
    </source>
</evidence>
<feature type="region of interest" description="Disordered" evidence="10">
    <location>
        <begin position="521"/>
        <end position="540"/>
    </location>
</feature>
<dbReference type="SUPFAM" id="SSF52540">
    <property type="entry name" value="P-loop containing nucleoside triphosphate hydrolases"/>
    <property type="match status" value="1"/>
</dbReference>
<feature type="domain" description="HD Cas3-type" evidence="11">
    <location>
        <begin position="25"/>
        <end position="212"/>
    </location>
</feature>
<evidence type="ECO:0000256" key="9">
    <source>
        <dbReference type="ARBA" id="ARBA00023118"/>
    </source>
</evidence>
<reference evidence="13" key="1">
    <citation type="submission" date="2017-09" db="EMBL/GenBank/DDBJ databases">
        <authorList>
            <person name="Varghese N."/>
            <person name="Submissions S."/>
        </authorList>
    </citation>
    <scope>NUCLEOTIDE SEQUENCE [LARGE SCALE GENOMIC DNA]</scope>
    <source>
        <strain evidence="13">USBA 140</strain>
    </source>
</reference>
<evidence type="ECO:0000256" key="8">
    <source>
        <dbReference type="ARBA" id="ARBA00022840"/>
    </source>
</evidence>
<dbReference type="InterPro" id="IPR027417">
    <property type="entry name" value="P-loop_NTPase"/>
</dbReference>
<dbReference type="GO" id="GO:0003724">
    <property type="term" value="F:RNA helicase activity"/>
    <property type="evidence" value="ECO:0007669"/>
    <property type="project" value="TreeGrafter"/>
</dbReference>
<evidence type="ECO:0000259" key="11">
    <source>
        <dbReference type="PROSITE" id="PS51643"/>
    </source>
</evidence>
<gene>
    <name evidence="12" type="ORF">SAMN05421508_1093</name>
</gene>
<dbReference type="PANTHER" id="PTHR47963">
    <property type="entry name" value="DEAD-BOX ATP-DEPENDENT RNA HELICASE 47, MITOCHONDRIAL"/>
    <property type="match status" value="1"/>
</dbReference>
<dbReference type="AlphaFoldDB" id="A0A286GVA5"/>
<dbReference type="NCBIfam" id="TIGR01596">
    <property type="entry name" value="cas3_HD"/>
    <property type="match status" value="1"/>
</dbReference>
<dbReference type="GO" id="GO:0004518">
    <property type="term" value="F:nuclease activity"/>
    <property type="evidence" value="ECO:0007669"/>
    <property type="project" value="UniProtKB-KW"/>
</dbReference>
<accession>A0A286GVA5</accession>
<dbReference type="InterPro" id="IPR050547">
    <property type="entry name" value="DEAD_box_RNA_helicases"/>
</dbReference>
<keyword evidence="8" id="KW-0067">ATP-binding</keyword>
<dbReference type="InterPro" id="IPR006483">
    <property type="entry name" value="CRISPR-assoc_Cas3_HD"/>
</dbReference>
<dbReference type="GO" id="GO:0003723">
    <property type="term" value="F:RNA binding"/>
    <property type="evidence" value="ECO:0007669"/>
    <property type="project" value="TreeGrafter"/>
</dbReference>
<sequence length="924" mass="99030">MHHPPPYVTSYWGKARLPDDLAVPGEPDWHPAAYHMLDVAAVAGRLMERRPDLAARAERVMPGLAGLLPMVAGLHDLGKLSTWFQDMRPDLVERLTGAAPVPSPFKGFRHGEAGLLFWNELRSLRETVAEASRCPQPLLDLFLPASFGHHGQPPAILDNVTPPARSGGADVIALAAELASLLAPPQPVVVPSGKVRPAAWLTAGLCILADWIGSNRRWFPYRAPDLSLADYWHTVARPAAERAVAEAGLEAPAPAGYRGFTTLFPTLPRDAAPSPLQRLCETLPVAEGPQIVVVEDVTGSGKTEAALVLAARMMAAGQGSRVFVGLPTQATADAMFKRLGDSYRRLFADGARPTLALAHGRAGLHAGFREAVLAGRQQEAERQGGEERDTASVVANAWLADNRKKALLADVGVGTLDQALLGALPVRHQALRLLGSTGGILVVDEVHAYDAYTGGLLAGLLTFHAALGGSAVVMSATLAGHQRRALIEAFAAGLGQTLEAAAEDPAAAPYPLVTRWSEADAAPVAEPPPPPAAPPRRPPPRLRCTRLRDEAAAVAVLVETARGGGCGCWVRNTIKDARTAFAVLSDHLPPDDLLLFHAAFIPADRSQVEQRVLHHFGKTSRDAERRGRILVATQVVEQSLDLDFDTLVTDLAPVDLIVQRAGRQHRHPDLRPPRPEPVLHVLGPEAVADPAADWYEAMFPAAAHVYKDAGRLWLTQHLLTGAGAPAAGWDLVAEARRLIETVYGPDSLDAVPPGLQESSCGEEGTRDAHRWLARKTMLRPDKPFALRDTAWEDDIRARTRLGDERVPLVLAVEGPGGTLLPLSRADRTSEGAPPDPFERRRAWAESEISVAARGVATAAPPPPRFAEAAAALRRDLGWQDDGPLLVVLTLDPDAPPGTGWVGTLLREDRPATLRYRRETGLALA</sequence>
<keyword evidence="4" id="KW-0479">Metal-binding</keyword>
<comment type="similarity">
    <text evidence="2">In the central section; belongs to the CRISPR-associated helicase Cas3 family.</text>
</comment>
<dbReference type="InterPro" id="IPR006474">
    <property type="entry name" value="Helicase_Cas3_CRISPR-ass_core"/>
</dbReference>
<dbReference type="OrthoDB" id="9810236at2"/>
<dbReference type="CDD" id="cd09641">
    <property type="entry name" value="Cas3''_I"/>
    <property type="match status" value="1"/>
</dbReference>
<evidence type="ECO:0000256" key="6">
    <source>
        <dbReference type="ARBA" id="ARBA00022801"/>
    </source>
</evidence>